<reference evidence="7 8" key="1">
    <citation type="submission" date="2019-01" db="EMBL/GenBank/DDBJ databases">
        <authorList>
            <person name="Brito A."/>
        </authorList>
    </citation>
    <scope>NUCLEOTIDE SEQUENCE [LARGE SCALE GENOMIC DNA]</scope>
    <source>
        <strain evidence="7">1</strain>
    </source>
</reference>
<dbReference type="PANTHER" id="PTHR30532">
    <property type="entry name" value="IRON III DICITRATE-BINDING PERIPLASMIC PROTEIN"/>
    <property type="match status" value="1"/>
</dbReference>
<dbReference type="EMBL" id="CAACVJ010000059">
    <property type="protein sequence ID" value="VEP12525.1"/>
    <property type="molecule type" value="Genomic_DNA"/>
</dbReference>
<protein>
    <submittedName>
        <fullName evidence="7">Periplasmic binding protein</fullName>
    </submittedName>
</protein>
<comment type="subcellular location">
    <subcellularLocation>
        <location evidence="1">Cell envelope</location>
    </subcellularLocation>
</comment>
<dbReference type="RefSeq" id="WP_144870498.1">
    <property type="nucleotide sequence ID" value="NZ_LR213902.1"/>
</dbReference>
<dbReference type="InterPro" id="IPR002491">
    <property type="entry name" value="ABC_transptr_periplasmic_BD"/>
</dbReference>
<dbReference type="GO" id="GO:0030288">
    <property type="term" value="C:outer membrane-bounded periplasmic space"/>
    <property type="evidence" value="ECO:0007669"/>
    <property type="project" value="TreeGrafter"/>
</dbReference>
<evidence type="ECO:0000256" key="3">
    <source>
        <dbReference type="ARBA" id="ARBA00022448"/>
    </source>
</evidence>
<dbReference type="Proteomes" id="UP000320055">
    <property type="component" value="Unassembled WGS sequence"/>
</dbReference>
<organism evidence="7 8">
    <name type="scientific">Hyella patelloides LEGE 07179</name>
    <dbReference type="NCBI Taxonomy" id="945734"/>
    <lineage>
        <taxon>Bacteria</taxon>
        <taxon>Bacillati</taxon>
        <taxon>Cyanobacteriota</taxon>
        <taxon>Cyanophyceae</taxon>
        <taxon>Pleurocapsales</taxon>
        <taxon>Hyellaceae</taxon>
        <taxon>Hyella</taxon>
    </lineage>
</organism>
<comment type="similarity">
    <text evidence="2">Belongs to the bacterial solute-binding protein 8 family.</text>
</comment>
<dbReference type="PROSITE" id="PS51257">
    <property type="entry name" value="PROKAR_LIPOPROTEIN"/>
    <property type="match status" value="1"/>
</dbReference>
<keyword evidence="4 5" id="KW-0732">Signal</keyword>
<evidence type="ECO:0000256" key="1">
    <source>
        <dbReference type="ARBA" id="ARBA00004196"/>
    </source>
</evidence>
<dbReference type="AlphaFoldDB" id="A0A563VML4"/>
<evidence type="ECO:0000256" key="2">
    <source>
        <dbReference type="ARBA" id="ARBA00008814"/>
    </source>
</evidence>
<proteinExistence type="inferred from homology"/>
<evidence type="ECO:0000259" key="6">
    <source>
        <dbReference type="PROSITE" id="PS50983"/>
    </source>
</evidence>
<evidence type="ECO:0000313" key="7">
    <source>
        <dbReference type="EMBL" id="VEP12525.1"/>
    </source>
</evidence>
<keyword evidence="3" id="KW-0813">Transport</keyword>
<feature type="signal peptide" evidence="5">
    <location>
        <begin position="1"/>
        <end position="22"/>
    </location>
</feature>
<dbReference type="InterPro" id="IPR051313">
    <property type="entry name" value="Bact_iron-sidero_bind"/>
</dbReference>
<dbReference type="Gene3D" id="3.40.50.1980">
    <property type="entry name" value="Nitrogenase molybdenum iron protein domain"/>
    <property type="match status" value="2"/>
</dbReference>
<gene>
    <name evidence="7" type="ORF">H1P_1510016</name>
</gene>
<evidence type="ECO:0000256" key="4">
    <source>
        <dbReference type="ARBA" id="ARBA00022729"/>
    </source>
</evidence>
<evidence type="ECO:0000256" key="5">
    <source>
        <dbReference type="SAM" id="SignalP"/>
    </source>
</evidence>
<sequence>MSSKILKLKPFVIALLSTIVIVACQNDPIRQPTNSQLADCRTVQHVMGEVCVPETLQRLVSLDNVTLADALTVGVSAVGSSLFGQLPDYLTEKIESMELLGASERPNLEKMVRLNPDLIMGIDSYVESIFPQLSQIAPTALGKWNGYPSWREHFNFVARVLAKESEAKVVWDNYDRRIEEIKAALGDRLQDVKVSVAYACCGGISVDTESSFSGSILADIGINRPKSQAAVDRGMYVLSEERISDLDADILFLIVYEDEESQQGLANWQQKPLWNQLKVVQNKQVYLVNSDVWRGGNPIAANLLIDDLYKYFVEQS</sequence>
<dbReference type="SUPFAM" id="SSF53807">
    <property type="entry name" value="Helical backbone' metal receptor"/>
    <property type="match status" value="1"/>
</dbReference>
<name>A0A563VML4_9CYAN</name>
<accession>A0A563VML4</accession>
<dbReference type="PANTHER" id="PTHR30532:SF25">
    <property type="entry name" value="IRON(III) DICITRATE-BINDING PERIPLASMIC PROTEIN"/>
    <property type="match status" value="1"/>
</dbReference>
<dbReference type="OrthoDB" id="425173at2"/>
<keyword evidence="8" id="KW-1185">Reference proteome</keyword>
<dbReference type="Pfam" id="PF01497">
    <property type="entry name" value="Peripla_BP_2"/>
    <property type="match status" value="1"/>
</dbReference>
<feature type="domain" description="Fe/B12 periplasmic-binding" evidence="6">
    <location>
        <begin position="58"/>
        <end position="316"/>
    </location>
</feature>
<dbReference type="CDD" id="cd01146">
    <property type="entry name" value="FhuD"/>
    <property type="match status" value="1"/>
</dbReference>
<dbReference type="GO" id="GO:1901678">
    <property type="term" value="P:iron coordination entity transport"/>
    <property type="evidence" value="ECO:0007669"/>
    <property type="project" value="UniProtKB-ARBA"/>
</dbReference>
<evidence type="ECO:0000313" key="8">
    <source>
        <dbReference type="Proteomes" id="UP000320055"/>
    </source>
</evidence>
<feature type="chain" id="PRO_5021738651" evidence="5">
    <location>
        <begin position="23"/>
        <end position="316"/>
    </location>
</feature>
<dbReference type="PROSITE" id="PS50983">
    <property type="entry name" value="FE_B12_PBP"/>
    <property type="match status" value="1"/>
</dbReference>